<accession>A0A4V1BIF9</accession>
<dbReference type="AlphaFoldDB" id="A0A4V1BIF9"/>
<reference evidence="4" key="1">
    <citation type="submission" date="2019-03" db="EMBL/GenBank/DDBJ databases">
        <authorList>
            <person name="Li J."/>
        </authorList>
    </citation>
    <scope>NUCLEOTIDE SEQUENCE [LARGE SCALE GENOMIC DNA]</scope>
    <source>
        <strain evidence="4">2251</strain>
    </source>
</reference>
<evidence type="ECO:0000313" key="4">
    <source>
        <dbReference type="Proteomes" id="UP000296374"/>
    </source>
</evidence>
<name>A0A4V1BIF9_9RHOB</name>
<dbReference type="Proteomes" id="UP000296374">
    <property type="component" value="Chromosome"/>
</dbReference>
<proteinExistence type="inferred from homology"/>
<comment type="similarity">
    <text evidence="1">Belongs to the SDHAF4 family.</text>
</comment>
<protein>
    <submittedName>
        <fullName evidence="3">DUF1674 domain-containing protein</fullName>
    </submittedName>
</protein>
<sequence>MSDDTTLPPAAQRALAEAEERRKTRAGQILPVEYGGRDGPEAVRYGDWEKNGIAVDF</sequence>
<evidence type="ECO:0000256" key="2">
    <source>
        <dbReference type="SAM" id="MobiDB-lite"/>
    </source>
</evidence>
<dbReference type="RefSeq" id="WP_135311635.1">
    <property type="nucleotide sequence ID" value="NZ_CP038439.1"/>
</dbReference>
<evidence type="ECO:0000256" key="1">
    <source>
        <dbReference type="ARBA" id="ARBA00005701"/>
    </source>
</evidence>
<dbReference type="KEGG" id="plia:E4191_00315"/>
<dbReference type="Pfam" id="PF07896">
    <property type="entry name" value="DUF1674"/>
    <property type="match status" value="1"/>
</dbReference>
<feature type="region of interest" description="Disordered" evidence="2">
    <location>
        <begin position="1"/>
        <end position="27"/>
    </location>
</feature>
<gene>
    <name evidence="3" type="ORF">E4191_00315</name>
</gene>
<organism evidence="3 4">
    <name type="scientific">Paracoccus liaowanqingii</name>
    <dbReference type="NCBI Taxonomy" id="2560053"/>
    <lineage>
        <taxon>Bacteria</taxon>
        <taxon>Pseudomonadati</taxon>
        <taxon>Pseudomonadota</taxon>
        <taxon>Alphaproteobacteria</taxon>
        <taxon>Rhodobacterales</taxon>
        <taxon>Paracoccaceae</taxon>
        <taxon>Paracoccus</taxon>
    </lineage>
</organism>
<evidence type="ECO:0000313" key="3">
    <source>
        <dbReference type="EMBL" id="QBX33336.1"/>
    </source>
</evidence>
<dbReference type="InterPro" id="IPR012875">
    <property type="entry name" value="SDHF4"/>
</dbReference>
<dbReference type="EMBL" id="CP038439">
    <property type="protein sequence ID" value="QBX33336.1"/>
    <property type="molecule type" value="Genomic_DNA"/>
</dbReference>